<accession>A0A0E9S6Y7</accession>
<evidence type="ECO:0000313" key="1">
    <source>
        <dbReference type="EMBL" id="JAH37209.1"/>
    </source>
</evidence>
<reference evidence="1" key="1">
    <citation type="submission" date="2014-11" db="EMBL/GenBank/DDBJ databases">
        <authorList>
            <person name="Amaro Gonzalez C."/>
        </authorList>
    </citation>
    <scope>NUCLEOTIDE SEQUENCE</scope>
</reference>
<protein>
    <submittedName>
        <fullName evidence="1">Uncharacterized protein</fullName>
    </submittedName>
</protein>
<organism evidence="1">
    <name type="scientific">Anguilla anguilla</name>
    <name type="common">European freshwater eel</name>
    <name type="synonym">Muraena anguilla</name>
    <dbReference type="NCBI Taxonomy" id="7936"/>
    <lineage>
        <taxon>Eukaryota</taxon>
        <taxon>Metazoa</taxon>
        <taxon>Chordata</taxon>
        <taxon>Craniata</taxon>
        <taxon>Vertebrata</taxon>
        <taxon>Euteleostomi</taxon>
        <taxon>Actinopterygii</taxon>
        <taxon>Neopterygii</taxon>
        <taxon>Teleostei</taxon>
        <taxon>Anguilliformes</taxon>
        <taxon>Anguillidae</taxon>
        <taxon>Anguilla</taxon>
    </lineage>
</organism>
<sequence length="38" mass="4031">MNVHVTSIAYSGSCGQIATLAALSVSAELYCLWCELKP</sequence>
<dbReference type="EMBL" id="GBXM01071368">
    <property type="protein sequence ID" value="JAH37209.1"/>
    <property type="molecule type" value="Transcribed_RNA"/>
</dbReference>
<name>A0A0E9S6Y7_ANGAN</name>
<dbReference type="AlphaFoldDB" id="A0A0E9S6Y7"/>
<reference evidence="1" key="2">
    <citation type="journal article" date="2015" name="Fish Shellfish Immunol.">
        <title>Early steps in the European eel (Anguilla anguilla)-Vibrio vulnificus interaction in the gills: Role of the RtxA13 toxin.</title>
        <authorList>
            <person name="Callol A."/>
            <person name="Pajuelo D."/>
            <person name="Ebbesson L."/>
            <person name="Teles M."/>
            <person name="MacKenzie S."/>
            <person name="Amaro C."/>
        </authorList>
    </citation>
    <scope>NUCLEOTIDE SEQUENCE</scope>
</reference>
<proteinExistence type="predicted"/>